<dbReference type="InterPro" id="IPR029053">
    <property type="entry name" value="Viral_coat"/>
</dbReference>
<dbReference type="InterPro" id="IPR005054">
    <property type="entry name" value="Nepo_coat"/>
</dbReference>
<evidence type="ECO:0000313" key="8">
    <source>
        <dbReference type="Proteomes" id="UP000202820"/>
    </source>
</evidence>
<protein>
    <submittedName>
        <fullName evidence="7">p2 protein</fullName>
    </submittedName>
</protein>
<evidence type="ECO:0000313" key="7">
    <source>
        <dbReference type="EMBL" id="AAQ56596.1"/>
    </source>
</evidence>
<dbReference type="GO" id="GO:0019028">
    <property type="term" value="C:viral capsid"/>
    <property type="evidence" value="ECO:0007669"/>
    <property type="project" value="UniProtKB-KW"/>
</dbReference>
<accession>Q6JX06</accession>
<feature type="domain" description="Nepovirus coat protein C-terminal" evidence="5">
    <location>
        <begin position="1184"/>
        <end position="1342"/>
    </location>
</feature>
<dbReference type="InterPro" id="IPR005306">
    <property type="entry name" value="Nepo_coat_N"/>
</dbReference>
<evidence type="ECO:0000259" key="5">
    <source>
        <dbReference type="Pfam" id="PF03688"/>
    </source>
</evidence>
<dbReference type="GeneID" id="13436213"/>
<feature type="domain" description="Nepovirus coat protein" evidence="4">
    <location>
        <begin position="1017"/>
        <end position="1177"/>
    </location>
</feature>
<evidence type="ECO:0000259" key="6">
    <source>
        <dbReference type="Pfam" id="PF03689"/>
    </source>
</evidence>
<dbReference type="EMBL" id="AY291207">
    <property type="protein sequence ID" value="AAQ56596.1"/>
    <property type="molecule type" value="Genomic_RNA"/>
</dbReference>
<reference evidence="7 8" key="1">
    <citation type="journal article" date="2005" name="Virus Genes">
        <title>Complete nucleotide sequence of the RNA-2 of grapevine deformation and Grapevine Anatolian ringspot viruses.</title>
        <authorList>
            <person name="Ghanem-Sabanadzovic N.A."/>
            <person name="Sabanadzovic S."/>
            <person name="Digiaro M."/>
            <person name="Martelli G.P."/>
        </authorList>
    </citation>
    <scope>NUCLEOTIDE SEQUENCE [LARGE SCALE GENOMIC DNA]</scope>
</reference>
<dbReference type="RefSeq" id="YP_006576511.1">
    <property type="nucleotide sequence ID" value="NC_018384.1"/>
</dbReference>
<evidence type="ECO:0000256" key="3">
    <source>
        <dbReference type="ARBA" id="ARBA00022844"/>
    </source>
</evidence>
<dbReference type="InterPro" id="IPR005305">
    <property type="entry name" value="Nepo_coat_C"/>
</dbReference>
<dbReference type="Proteomes" id="UP000202820">
    <property type="component" value="Genome"/>
</dbReference>
<dbReference type="Pfam" id="PF03688">
    <property type="entry name" value="Nepo_coat_C"/>
    <property type="match status" value="1"/>
</dbReference>
<evidence type="ECO:0000259" key="4">
    <source>
        <dbReference type="Pfam" id="PF03391"/>
    </source>
</evidence>
<organism evidence="7 8">
    <name type="scientific">Grapevine Anatolian ringspot virus</name>
    <dbReference type="NCBI Taxonomy" id="223769"/>
    <lineage>
        <taxon>Viruses</taxon>
        <taxon>Riboviria</taxon>
        <taxon>Orthornavirae</taxon>
        <taxon>Pisuviricota</taxon>
        <taxon>Pisoniviricetes</taxon>
        <taxon>Picornavirales</taxon>
        <taxon>Secoviridae</taxon>
        <taxon>Comovirinae</taxon>
        <taxon>Nepovirus</taxon>
        <taxon>Nepovirus anatoliense</taxon>
    </lineage>
</organism>
<evidence type="ECO:0000256" key="2">
    <source>
        <dbReference type="ARBA" id="ARBA00022561"/>
    </source>
</evidence>
<proteinExistence type="predicted"/>
<evidence type="ECO:0000256" key="1">
    <source>
        <dbReference type="ARBA" id="ARBA00004328"/>
    </source>
</evidence>
<keyword evidence="3" id="KW-0946">Virion</keyword>
<dbReference type="Pfam" id="PF03689">
    <property type="entry name" value="Nepo_coat_N"/>
    <property type="match status" value="1"/>
</dbReference>
<keyword evidence="2" id="KW-0167">Capsid protein</keyword>
<dbReference type="Pfam" id="PF03391">
    <property type="entry name" value="Nepo_coat"/>
    <property type="match status" value="1"/>
</dbReference>
<name>Q6JX06_9SECO</name>
<feature type="domain" description="Nepovirus coat protein N-terminal" evidence="6">
    <location>
        <begin position="849"/>
        <end position="939"/>
    </location>
</feature>
<keyword evidence="8" id="KW-1185">Reference proteome</keyword>
<dbReference type="SUPFAM" id="SSF88633">
    <property type="entry name" value="Positive stranded ssRNA viruses"/>
    <property type="match status" value="3"/>
</dbReference>
<comment type="subcellular location">
    <subcellularLocation>
        <location evidence="1">Virion</location>
    </subcellularLocation>
</comment>
<dbReference type="KEGG" id="vg:13436213"/>
<dbReference type="Gene3D" id="2.60.120.20">
    <property type="match status" value="2"/>
</dbReference>
<sequence>MGFGELFSSHLGVAAKAKASLIGGMSGWLTATLATVQAAAPVMREAVYTHLWRVVDSEKTLVPVTEATMIAVLRQQLSCDKVRQQRCTPASTSRFCSCGGIPGEATPTKILVDEPIPRCPNGRNLCRHGPHCERHGGDLNATVQVERDVLVEAPICPHCQGTGIIPRSEPMAHIRRCWRAQRKTYARPTSPLHEWILEEGGSVGRWRQRCFQWSCHPTHRYTDGELVDQSEWMAAAQILFDNEHCRIYYPRTESWRNPDHLDGGNGAYADWHRLPPSKYHCSQVFSWWHRQNTPGYEEPLDTLADFVKPRMGACSLPIARESRVAPYVWAGSVPEGDFNHFLECCNGLQSSMEEFLELFYDCAAHFDGELEFSLDASERPSRVSGKLGGVQVLLTTPSVCIPENLVSNITEDDFDSLEDEEEDSHIPPFFRDNGLSALYANLVLKHATLDLVMTAPHPDREEVEDQLDHLENKQGGEIITTPAFVKMLKEKRKEVRGNEFVSGSEGRLVRSSDLTLDKRDVFLSNSILENLKKAGIVKSFVGKDPKLTKVCVDMTNQQEIVRYPSKEMCSDTSGVYTGQVFTVLNRPQFKELNKLAEAGWKEAKSVCLNLHIRSYVPVHTPLYVFCVIMWGHSSDAETASLCGAGCYLGDQEAAVLELPLVCSHLGNSLEDFEAYQRSLVLSSVFFGKAGLSGGQPVFGITAVEFTEYMPTSYGGITHERDSWQAMLRNHQGKDKGRFIAGFNVVDALERDKEEPIQMPHLELEPVPRHRPVVRTFTGEGKQPLDKSRSMRIQSFAAFRGGSIPVGRRVDNTAEAIKYELGRASTSELGTSLKGRLDEQSNIRSNDGDFVFVHTIDLPNAVTVGTVLAKIDILEKIKTTHSAVCAEWVQMGYMDRNLKLISHLAPSQFCGVAIWYVFDAYGHIPSDITTTIELDMVRNLSPHIHVLREPTSAVWTIDFHRYCGQSLNFAGRGFCNPYLWVIAATSAQLPWSAPVVYRLEALVTGERYVQGLATEGVLEYPISPKHLRDLDLTLTPRTMAVGTQATTNFPLSFATKQVSASKRVSYSYAAGLLSHFLGVGGILHFKVQCTSSAFVSSRLRVALWGAQITMIQLCQMPHVDVDVGVTASLKIQSPFYATANLGDSDAAFWVTPMSSPMAPEAIESALEYYIQILGIEADTPLCRAINYKQAFGWFTLVRRSTTNKEIALKIPSRIANIEYKEAEVINHVNAFSIMCATTGMQWGSPFALHLDSHMTQADDQKICESHSAGITTEHIGDIKMCGVLATSQVIPFEIGSFAGPVTSGGTPFESENWIRVWSKHWDWFTSLSVSIEVLEGFRFYGRSAGPMTIPS</sequence>
<dbReference type="GO" id="GO:0005198">
    <property type="term" value="F:structural molecule activity"/>
    <property type="evidence" value="ECO:0007669"/>
    <property type="project" value="InterPro"/>
</dbReference>